<dbReference type="GO" id="GO:0006508">
    <property type="term" value="P:proteolysis"/>
    <property type="evidence" value="ECO:0007669"/>
    <property type="project" value="UniProtKB-KW"/>
</dbReference>
<evidence type="ECO:0000256" key="7">
    <source>
        <dbReference type="ARBA" id="ARBA00022759"/>
    </source>
</evidence>
<sequence length="605" mass="67049">MSECPVVEVNIGGINIPCLLDTGSMVSTITEEFFIEHFQSQGETRLRQCNWLQLKAANGLGIPYIGYLELEVHVLSKTLQRMGILVVKSPADSHLREKKRSVPGLLGMNIIRPCYHELFVQLGPDLFNSPALKSASPGWKKALTQCQSIESLNDEGYLGIAKVTGRPVCIPAGSLKFIQVVCPKFATTTLPSVLLEPLDKSRLPAGVLISKALLMVQQGIVQVPVVNVGSQDAWLRPYSSLGSLHVVQTQSYSCSVTLDEQDGGKIAVVQSSFAVDGSDFDIAGTSWPMLSSEEEQQGKALLAKYAAVFSKEEGDIGCTNLVEHEVPLLDDAPVRQRYRRLPPSQYEQVKAHIQELLNSGIIQPSSSPYASPIVIVQKKDGSMRLCVDYRLLNAKTRKDAYPLPRIEESLDALGGARWFSTLDLASGYNQVPIAEKDKAKTAFCTPFGLFEFNRMPFGLCNAPSTFQRLMERIFGDQSFQSLLLYLDDIIIFSSSFHDHLQRLELVLARLQEHNLKLKLKKCQFFQSQVKYLGHIVSSNGVATDPEKISVVEQWKRPTTATELQSFLGFASYYRRFVEGFSKFAAPLHRLVADVVGSKHKPKGHG</sequence>
<evidence type="ECO:0000256" key="6">
    <source>
        <dbReference type="ARBA" id="ARBA00022722"/>
    </source>
</evidence>
<organism evidence="11 12">
    <name type="scientific">Neogobius melanostomus</name>
    <name type="common">round goby</name>
    <dbReference type="NCBI Taxonomy" id="47308"/>
    <lineage>
        <taxon>Eukaryota</taxon>
        <taxon>Metazoa</taxon>
        <taxon>Chordata</taxon>
        <taxon>Craniata</taxon>
        <taxon>Vertebrata</taxon>
        <taxon>Euteleostomi</taxon>
        <taxon>Actinopterygii</taxon>
        <taxon>Neopterygii</taxon>
        <taxon>Teleostei</taxon>
        <taxon>Neoteleostei</taxon>
        <taxon>Acanthomorphata</taxon>
        <taxon>Gobiaria</taxon>
        <taxon>Gobiiformes</taxon>
        <taxon>Gobioidei</taxon>
        <taxon>Gobiidae</taxon>
        <taxon>Benthophilinae</taxon>
        <taxon>Neogobiini</taxon>
        <taxon>Neogobius</taxon>
    </lineage>
</organism>
<evidence type="ECO:0000256" key="1">
    <source>
        <dbReference type="ARBA" id="ARBA00010879"/>
    </source>
</evidence>
<proteinExistence type="inferred from homology"/>
<dbReference type="GO" id="GO:0003964">
    <property type="term" value="F:RNA-directed DNA polymerase activity"/>
    <property type="evidence" value="ECO:0007669"/>
    <property type="project" value="UniProtKB-KW"/>
</dbReference>
<dbReference type="InterPro" id="IPR000477">
    <property type="entry name" value="RT_dom"/>
</dbReference>
<keyword evidence="8" id="KW-0378">Hydrolase</keyword>
<dbReference type="InterPro" id="IPR050951">
    <property type="entry name" value="Retrovirus_Pol_polyprotein"/>
</dbReference>
<reference evidence="11" key="2">
    <citation type="submission" date="2025-09" db="UniProtKB">
        <authorList>
            <consortium name="Ensembl"/>
        </authorList>
    </citation>
    <scope>IDENTIFICATION</scope>
</reference>
<dbReference type="SUPFAM" id="SSF50630">
    <property type="entry name" value="Acid proteases"/>
    <property type="match status" value="1"/>
</dbReference>
<keyword evidence="5" id="KW-0548">Nucleotidyltransferase</keyword>
<name>A0A8C6TVK3_9GOBI</name>
<dbReference type="Gene3D" id="3.10.10.10">
    <property type="entry name" value="HIV Type 1 Reverse Transcriptase, subunit A, domain 1"/>
    <property type="match status" value="1"/>
</dbReference>
<dbReference type="Gene3D" id="2.40.70.10">
    <property type="entry name" value="Acid Proteases"/>
    <property type="match status" value="1"/>
</dbReference>
<accession>A0A8C6TVK3</accession>
<evidence type="ECO:0000256" key="3">
    <source>
        <dbReference type="ARBA" id="ARBA00022670"/>
    </source>
</evidence>
<evidence type="ECO:0000256" key="4">
    <source>
        <dbReference type="ARBA" id="ARBA00022679"/>
    </source>
</evidence>
<dbReference type="AlphaFoldDB" id="A0A8C6TVK3"/>
<dbReference type="PROSITE" id="PS50878">
    <property type="entry name" value="RT_POL"/>
    <property type="match status" value="1"/>
</dbReference>
<keyword evidence="4" id="KW-0808">Transferase</keyword>
<dbReference type="Gene3D" id="3.30.70.270">
    <property type="match status" value="2"/>
</dbReference>
<dbReference type="InterPro" id="IPR021109">
    <property type="entry name" value="Peptidase_aspartic_dom_sf"/>
</dbReference>
<evidence type="ECO:0000256" key="2">
    <source>
        <dbReference type="ARBA" id="ARBA00012180"/>
    </source>
</evidence>
<dbReference type="SUPFAM" id="SSF56672">
    <property type="entry name" value="DNA/RNA polymerases"/>
    <property type="match status" value="1"/>
</dbReference>
<evidence type="ECO:0000313" key="12">
    <source>
        <dbReference type="Proteomes" id="UP000694523"/>
    </source>
</evidence>
<dbReference type="FunFam" id="3.10.10.10:FF:000007">
    <property type="entry name" value="Retrovirus-related Pol polyprotein from transposon 17.6-like Protein"/>
    <property type="match status" value="1"/>
</dbReference>
<dbReference type="GO" id="GO:0008233">
    <property type="term" value="F:peptidase activity"/>
    <property type="evidence" value="ECO:0007669"/>
    <property type="project" value="UniProtKB-KW"/>
</dbReference>
<evidence type="ECO:0000259" key="10">
    <source>
        <dbReference type="PROSITE" id="PS50878"/>
    </source>
</evidence>
<keyword evidence="12" id="KW-1185">Reference proteome</keyword>
<keyword evidence="3" id="KW-0645">Protease</keyword>
<evidence type="ECO:0000313" key="11">
    <source>
        <dbReference type="Ensembl" id="ENSNMLP00000026369.1"/>
    </source>
</evidence>
<dbReference type="InterPro" id="IPR043128">
    <property type="entry name" value="Rev_trsase/Diguanyl_cyclase"/>
</dbReference>
<reference evidence="11" key="1">
    <citation type="submission" date="2025-08" db="UniProtKB">
        <authorList>
            <consortium name="Ensembl"/>
        </authorList>
    </citation>
    <scope>IDENTIFICATION</scope>
</reference>
<dbReference type="Proteomes" id="UP000694523">
    <property type="component" value="Unplaced"/>
</dbReference>
<evidence type="ECO:0000256" key="5">
    <source>
        <dbReference type="ARBA" id="ARBA00022695"/>
    </source>
</evidence>
<protein>
    <recommendedName>
        <fullName evidence="2">ribonuclease H</fullName>
        <ecNumber evidence="2">3.1.26.4</ecNumber>
    </recommendedName>
</protein>
<keyword evidence="6" id="KW-0540">Nuclease</keyword>
<dbReference type="Pfam" id="PF00078">
    <property type="entry name" value="RVT_1"/>
    <property type="match status" value="1"/>
</dbReference>
<comment type="similarity">
    <text evidence="1">Belongs to the beta type-B retroviral polymerase family. HERV class-II K(HML-2) pol subfamily.</text>
</comment>
<dbReference type="GO" id="GO:0004523">
    <property type="term" value="F:RNA-DNA hybrid ribonuclease activity"/>
    <property type="evidence" value="ECO:0007669"/>
    <property type="project" value="UniProtKB-EC"/>
</dbReference>
<dbReference type="PANTHER" id="PTHR37984">
    <property type="entry name" value="PROTEIN CBG26694"/>
    <property type="match status" value="1"/>
</dbReference>
<evidence type="ECO:0000256" key="9">
    <source>
        <dbReference type="ARBA" id="ARBA00022918"/>
    </source>
</evidence>
<dbReference type="InterPro" id="IPR043502">
    <property type="entry name" value="DNA/RNA_pol_sf"/>
</dbReference>
<dbReference type="EC" id="3.1.26.4" evidence="2"/>
<dbReference type="CDD" id="cd01647">
    <property type="entry name" value="RT_LTR"/>
    <property type="match status" value="1"/>
</dbReference>
<keyword evidence="7" id="KW-0255">Endonuclease</keyword>
<dbReference type="Ensembl" id="ENSNMLT00000029462.1">
    <property type="protein sequence ID" value="ENSNMLP00000026369.1"/>
    <property type="gene ID" value="ENSNMLG00000016807.1"/>
</dbReference>
<evidence type="ECO:0000256" key="8">
    <source>
        <dbReference type="ARBA" id="ARBA00022801"/>
    </source>
</evidence>
<keyword evidence="9" id="KW-0695">RNA-directed DNA polymerase</keyword>
<feature type="domain" description="Reverse transcriptase" evidence="10">
    <location>
        <begin position="357"/>
        <end position="536"/>
    </location>
</feature>
<dbReference type="PANTHER" id="PTHR37984:SF5">
    <property type="entry name" value="PROTEIN NYNRIN-LIKE"/>
    <property type="match status" value="1"/>
</dbReference>